<evidence type="ECO:0000256" key="2">
    <source>
        <dbReference type="SAM" id="Phobius"/>
    </source>
</evidence>
<feature type="compositionally biased region" description="Low complexity" evidence="1">
    <location>
        <begin position="307"/>
        <end position="317"/>
    </location>
</feature>
<accession>A0AAQ1GAJ1</accession>
<name>A0AAQ1GAJ1_9BURK</name>
<feature type="compositionally biased region" description="Low complexity" evidence="1">
    <location>
        <begin position="80"/>
        <end position="95"/>
    </location>
</feature>
<reference evidence="3 4" key="1">
    <citation type="submission" date="2016-10" db="EMBL/GenBank/DDBJ databases">
        <authorList>
            <person name="Varghese N."/>
            <person name="Submissions S."/>
        </authorList>
    </citation>
    <scope>NUCLEOTIDE SEQUENCE [LARGE SCALE GENOMIC DNA]</scope>
    <source>
        <strain evidence="3 4">LMG 22274</strain>
    </source>
</reference>
<evidence type="ECO:0000313" key="3">
    <source>
        <dbReference type="EMBL" id="SEI81198.1"/>
    </source>
</evidence>
<feature type="region of interest" description="Disordered" evidence="1">
    <location>
        <begin position="152"/>
        <end position="181"/>
    </location>
</feature>
<keyword evidence="2" id="KW-1133">Transmembrane helix</keyword>
<proteinExistence type="predicted"/>
<keyword evidence="2" id="KW-0812">Transmembrane</keyword>
<dbReference type="Proteomes" id="UP000183529">
    <property type="component" value="Unassembled WGS sequence"/>
</dbReference>
<evidence type="ECO:0000256" key="1">
    <source>
        <dbReference type="SAM" id="MobiDB-lite"/>
    </source>
</evidence>
<sequence length="353" mass="35857">MAESVNQADNGLLSPERASRSAPSRRRTPAPSLESPDPQAPDAREVSTLDLFGDSPDAGLGSAEAHSASPDAGDLREPRLSPAPAARRAARQKAPVMPTPEGDEATGAGAFGMEGARVEPVFAAAPAVSEAAVAETPAPLSAPAEPFDFAPPVSSVLSPAPDLSASSEQAEPQAKPTTPGWEPFVPFAAATGGSASGFEPAAKFESAAHPEPALTASLADTVATLGAQARRTKWMLIVAVAALVVTVLVAIAQTLMIATLSSDSLAQQQRIEVLMQKQQASLDAMSAQLAAAAAAPVAAIAPPAPVAAPVSKPVAPAEPRHVKRAAKPTERAAEHAATKSKTKAHAHSQQTSR</sequence>
<organism evidence="3 4">
    <name type="scientific">Paraburkholderia tropica</name>
    <dbReference type="NCBI Taxonomy" id="92647"/>
    <lineage>
        <taxon>Bacteria</taxon>
        <taxon>Pseudomonadati</taxon>
        <taxon>Pseudomonadota</taxon>
        <taxon>Betaproteobacteria</taxon>
        <taxon>Burkholderiales</taxon>
        <taxon>Burkholderiaceae</taxon>
        <taxon>Paraburkholderia</taxon>
    </lineage>
</organism>
<feature type="transmembrane region" description="Helical" evidence="2">
    <location>
        <begin position="234"/>
        <end position="260"/>
    </location>
</feature>
<dbReference type="EMBL" id="FNZM01000001">
    <property type="protein sequence ID" value="SEI81198.1"/>
    <property type="molecule type" value="Genomic_DNA"/>
</dbReference>
<feature type="compositionally biased region" description="Basic and acidic residues" evidence="1">
    <location>
        <begin position="327"/>
        <end position="337"/>
    </location>
</feature>
<gene>
    <name evidence="3" type="ORF">SAMN05216550_10159</name>
</gene>
<protein>
    <submittedName>
        <fullName evidence="3">Uncharacterized protein</fullName>
    </submittedName>
</protein>
<feature type="compositionally biased region" description="Low complexity" evidence="1">
    <location>
        <begin position="152"/>
        <end position="167"/>
    </location>
</feature>
<dbReference type="AlphaFoldDB" id="A0AAQ1GAJ1"/>
<keyword evidence="2" id="KW-0472">Membrane</keyword>
<feature type="region of interest" description="Disordered" evidence="1">
    <location>
        <begin position="307"/>
        <end position="353"/>
    </location>
</feature>
<evidence type="ECO:0000313" key="4">
    <source>
        <dbReference type="Proteomes" id="UP000183529"/>
    </source>
</evidence>
<feature type="region of interest" description="Disordered" evidence="1">
    <location>
        <begin position="1"/>
        <end position="112"/>
    </location>
</feature>
<comment type="caution">
    <text evidence="3">The sequence shown here is derived from an EMBL/GenBank/DDBJ whole genome shotgun (WGS) entry which is preliminary data.</text>
</comment>